<dbReference type="Proteomes" id="UP000193487">
    <property type="component" value="Unassembled WGS sequence"/>
</dbReference>
<accession>A0A1X1YJ26</accession>
<comment type="caution">
    <text evidence="2">The sequence shown here is derived from an EMBL/GenBank/DDBJ whole genome shotgun (WGS) entry which is preliminary data.</text>
</comment>
<dbReference type="AlphaFoldDB" id="A0A1X1YJ26"/>
<feature type="transmembrane region" description="Helical" evidence="1">
    <location>
        <begin position="111"/>
        <end position="128"/>
    </location>
</feature>
<proteinExistence type="predicted"/>
<name>A0A1X1YJ26_9MYCO</name>
<reference evidence="2 3" key="1">
    <citation type="submission" date="2016-01" db="EMBL/GenBank/DDBJ databases">
        <title>The new phylogeny of the genus Mycobacterium.</title>
        <authorList>
            <person name="Tarcisio F."/>
            <person name="Conor M."/>
            <person name="Antonella G."/>
            <person name="Elisabetta G."/>
            <person name="Giulia F.S."/>
            <person name="Sara T."/>
            <person name="Anna F."/>
            <person name="Clotilde B."/>
            <person name="Roberto B."/>
            <person name="Veronica D.S."/>
            <person name="Fabio R."/>
            <person name="Monica P."/>
            <person name="Olivier J."/>
            <person name="Enrico T."/>
            <person name="Nicola S."/>
        </authorList>
    </citation>
    <scope>NUCLEOTIDE SEQUENCE [LARGE SCALE GENOMIC DNA]</scope>
    <source>
        <strain evidence="2 3">DSM 45166</strain>
    </source>
</reference>
<organism evidence="2 3">
    <name type="scientific">Mycobacterium kyorinense</name>
    <dbReference type="NCBI Taxonomy" id="487514"/>
    <lineage>
        <taxon>Bacteria</taxon>
        <taxon>Bacillati</taxon>
        <taxon>Actinomycetota</taxon>
        <taxon>Actinomycetes</taxon>
        <taxon>Mycobacteriales</taxon>
        <taxon>Mycobacteriaceae</taxon>
        <taxon>Mycobacterium</taxon>
    </lineage>
</organism>
<gene>
    <name evidence="2" type="ORF">AWC14_19430</name>
</gene>
<keyword evidence="3" id="KW-1185">Reference proteome</keyword>
<evidence type="ECO:0000313" key="2">
    <source>
        <dbReference type="EMBL" id="ORW11088.1"/>
    </source>
</evidence>
<keyword evidence="1" id="KW-0472">Membrane</keyword>
<evidence type="ECO:0000313" key="3">
    <source>
        <dbReference type="Proteomes" id="UP000193487"/>
    </source>
</evidence>
<feature type="transmembrane region" description="Helical" evidence="1">
    <location>
        <begin position="85"/>
        <end position="105"/>
    </location>
</feature>
<dbReference type="EMBL" id="LQPE01000010">
    <property type="protein sequence ID" value="ORW11088.1"/>
    <property type="molecule type" value="Genomic_DNA"/>
</dbReference>
<keyword evidence="1" id="KW-0812">Transmembrane</keyword>
<keyword evidence="1" id="KW-1133">Transmembrane helix</keyword>
<protein>
    <submittedName>
        <fullName evidence="2">Uncharacterized protein</fullName>
    </submittedName>
</protein>
<sequence>MRVSAQPSRRDLEYWLQMDAALARGWSYRLSRTAPISQFASAITFAEWCDEAAARLRTTDVVDLDALAREWQTQAERSGIEDQPLYVTTLCLFALLVVFFAAALVGSYVGFIGLATVFAVGGATVIFCESRVAPRLMVGPAAPRSGPLWFDRSQWPRAWGTR</sequence>
<evidence type="ECO:0000256" key="1">
    <source>
        <dbReference type="SAM" id="Phobius"/>
    </source>
</evidence>